<evidence type="ECO:0000313" key="4">
    <source>
        <dbReference type="EMBL" id="WFE89120.1"/>
    </source>
</evidence>
<evidence type="ECO:0000313" key="5">
    <source>
        <dbReference type="Proteomes" id="UP001209803"/>
    </source>
</evidence>
<dbReference type="Pfam" id="PF00583">
    <property type="entry name" value="Acetyltransf_1"/>
    <property type="match status" value="1"/>
</dbReference>
<dbReference type="PANTHER" id="PTHR43877">
    <property type="entry name" value="AMINOALKYLPHOSPHONATE N-ACETYLTRANSFERASE-RELATED-RELATED"/>
    <property type="match status" value="1"/>
</dbReference>
<dbReference type="EMBL" id="CP120863">
    <property type="protein sequence ID" value="WFE89120.1"/>
    <property type="molecule type" value="Genomic_DNA"/>
</dbReference>
<dbReference type="Gene3D" id="3.40.630.30">
    <property type="match status" value="1"/>
</dbReference>
<dbReference type="PANTHER" id="PTHR43877:SF2">
    <property type="entry name" value="AMINOALKYLPHOSPHONATE N-ACETYLTRANSFERASE-RELATED"/>
    <property type="match status" value="1"/>
</dbReference>
<dbReference type="InterPro" id="IPR016181">
    <property type="entry name" value="Acyl_CoA_acyltransferase"/>
</dbReference>
<organism evidence="4 5">
    <name type="scientific">Roseibium porphyridii</name>
    <dbReference type="NCBI Taxonomy" id="2866279"/>
    <lineage>
        <taxon>Bacteria</taxon>
        <taxon>Pseudomonadati</taxon>
        <taxon>Pseudomonadota</taxon>
        <taxon>Alphaproteobacteria</taxon>
        <taxon>Hyphomicrobiales</taxon>
        <taxon>Stappiaceae</taxon>
        <taxon>Roseibium</taxon>
    </lineage>
</organism>
<dbReference type="InterPro" id="IPR000182">
    <property type="entry name" value="GNAT_dom"/>
</dbReference>
<dbReference type="SUPFAM" id="SSF55729">
    <property type="entry name" value="Acyl-CoA N-acyltransferases (Nat)"/>
    <property type="match status" value="1"/>
</dbReference>
<dbReference type="RefSeq" id="WP_265680628.1">
    <property type="nucleotide sequence ID" value="NZ_CP120863.1"/>
</dbReference>
<keyword evidence="5" id="KW-1185">Reference proteome</keyword>
<keyword evidence="1" id="KW-0808">Transferase</keyword>
<feature type="domain" description="N-acetyltransferase" evidence="3">
    <location>
        <begin position="6"/>
        <end position="167"/>
    </location>
</feature>
<protein>
    <submittedName>
        <fullName evidence="4">GNAT family N-acetyltransferase</fullName>
    </submittedName>
</protein>
<proteinExistence type="predicted"/>
<dbReference type="CDD" id="cd04301">
    <property type="entry name" value="NAT_SF"/>
    <property type="match status" value="1"/>
</dbReference>
<accession>A0ABY8F754</accession>
<sequence>MNHQIANVRRIGSNEVEVFKRIRLEALQLEPASFASSYEDWTKLSDDEWRRRLESPVFVAFLNEEPVGITGLLRQSASKMAHRATIVMVYVRAGLRGKGVAKDLLEAVVAYAVAHGVQQLELSASAENQSALRFYRREGFVEAGRIPAGFVHEGRQVDDIIMVRRLEAIELGS</sequence>
<reference evidence="4 5" key="1">
    <citation type="submission" date="2023-03" db="EMBL/GenBank/DDBJ databases">
        <title>Roseibium porphyridii sp. nov. and Roseibium rhodosorbium sp. nov. isolated from marine algae, Porphyridium cruentum and Rhodosorus marinus, respectively.</title>
        <authorList>
            <person name="Lee M.W."/>
            <person name="Choi B.J."/>
            <person name="Lee J.K."/>
            <person name="Choi D.G."/>
            <person name="Baek J.H."/>
            <person name="Bayburt H."/>
            <person name="Kim J.M."/>
            <person name="Han D.M."/>
            <person name="Kim K.H."/>
            <person name="Jeon C.O."/>
        </authorList>
    </citation>
    <scope>NUCLEOTIDE SEQUENCE [LARGE SCALE GENOMIC DNA]</scope>
    <source>
        <strain evidence="4 5">KMA01</strain>
    </source>
</reference>
<dbReference type="Proteomes" id="UP001209803">
    <property type="component" value="Chromosome"/>
</dbReference>
<keyword evidence="2" id="KW-0012">Acyltransferase</keyword>
<gene>
    <name evidence="4" type="ORF">K1718_23655</name>
</gene>
<evidence type="ECO:0000256" key="2">
    <source>
        <dbReference type="ARBA" id="ARBA00023315"/>
    </source>
</evidence>
<evidence type="ECO:0000256" key="1">
    <source>
        <dbReference type="ARBA" id="ARBA00022679"/>
    </source>
</evidence>
<dbReference type="InterPro" id="IPR050832">
    <property type="entry name" value="Bact_Acetyltransf"/>
</dbReference>
<dbReference type="PROSITE" id="PS51186">
    <property type="entry name" value="GNAT"/>
    <property type="match status" value="1"/>
</dbReference>
<name>A0ABY8F754_9HYPH</name>
<evidence type="ECO:0000259" key="3">
    <source>
        <dbReference type="PROSITE" id="PS51186"/>
    </source>
</evidence>